<reference evidence="1 2" key="1">
    <citation type="journal article" date="2019" name="Genome Biol. Evol.">
        <title>Insights into the evolution of the New World diploid cottons (Gossypium, subgenus Houzingenia) based on genome sequencing.</title>
        <authorList>
            <person name="Grover C.E."/>
            <person name="Arick M.A. 2nd"/>
            <person name="Thrash A."/>
            <person name="Conover J.L."/>
            <person name="Sanders W.S."/>
            <person name="Peterson D.G."/>
            <person name="Frelichowski J.E."/>
            <person name="Scheffler J.A."/>
            <person name="Scheffler B.E."/>
            <person name="Wendel J.F."/>
        </authorList>
    </citation>
    <scope>NUCLEOTIDE SEQUENCE [LARGE SCALE GENOMIC DNA]</scope>
    <source>
        <strain evidence="1">8</strain>
        <tissue evidence="1">Leaf</tissue>
    </source>
</reference>
<comment type="caution">
    <text evidence="1">The sequence shown here is derived from an EMBL/GenBank/DDBJ whole genome shotgun (WGS) entry which is preliminary data.</text>
</comment>
<dbReference type="AlphaFoldDB" id="A0A7J9FTM4"/>
<evidence type="ECO:0000313" key="2">
    <source>
        <dbReference type="Proteomes" id="UP000593568"/>
    </source>
</evidence>
<keyword evidence="2" id="KW-1185">Reference proteome</keyword>
<name>A0A7J9FTM4_9ROSI</name>
<protein>
    <submittedName>
        <fullName evidence="1">Uncharacterized protein</fullName>
    </submittedName>
</protein>
<organism evidence="1 2">
    <name type="scientific">Gossypium trilobum</name>
    <dbReference type="NCBI Taxonomy" id="34281"/>
    <lineage>
        <taxon>Eukaryota</taxon>
        <taxon>Viridiplantae</taxon>
        <taxon>Streptophyta</taxon>
        <taxon>Embryophyta</taxon>
        <taxon>Tracheophyta</taxon>
        <taxon>Spermatophyta</taxon>
        <taxon>Magnoliopsida</taxon>
        <taxon>eudicotyledons</taxon>
        <taxon>Gunneridae</taxon>
        <taxon>Pentapetalae</taxon>
        <taxon>rosids</taxon>
        <taxon>malvids</taxon>
        <taxon>Malvales</taxon>
        <taxon>Malvaceae</taxon>
        <taxon>Malvoideae</taxon>
        <taxon>Gossypium</taxon>
    </lineage>
</organism>
<proteinExistence type="predicted"/>
<feature type="non-terminal residue" evidence="1">
    <location>
        <position position="285"/>
    </location>
</feature>
<dbReference type="EMBL" id="JABEZW010226730">
    <property type="protein sequence ID" value="MBA0787895.1"/>
    <property type="molecule type" value="Genomic_DNA"/>
</dbReference>
<evidence type="ECO:0000313" key="1">
    <source>
        <dbReference type="EMBL" id="MBA0787895.1"/>
    </source>
</evidence>
<dbReference type="Proteomes" id="UP000593568">
    <property type="component" value="Unassembled WGS sequence"/>
</dbReference>
<accession>A0A7J9FTM4</accession>
<sequence>GQGVGFENKKLDTKDDGFVLLEGDVQTEVVDGISSISFSGKVHAMREKSMNRTMVIKLLGRKIGYNALINKIYALKKSIMNIKNESYFAKFQDVNGFMKALAKGPQSLTYAHAYCLPSAYATNGTWNGVALSNQLPHNVLRIAGIRPSSNEARILLLNERLLTNGERCRRGMSDDTNCGYEIESNIHNIRDCRFAKSLWKNSILDTVEERVRFSYAEIGVAFQLRRIMAEQLRVVEACGMLDSLEEHGTWDLEKTEAESDDLMPMRVRVRGCFNMAHYWNAENNG</sequence>
<gene>
    <name evidence="1" type="ORF">Gotri_026950</name>
</gene>